<evidence type="ECO:0000313" key="10">
    <source>
        <dbReference type="EMBL" id="SHE53286.1"/>
    </source>
</evidence>
<keyword evidence="3" id="KW-1003">Cell membrane</keyword>
<dbReference type="Pfam" id="PF12911">
    <property type="entry name" value="OppC_N"/>
    <property type="match status" value="1"/>
</dbReference>
<dbReference type="PANTHER" id="PTHR43386">
    <property type="entry name" value="OLIGOPEPTIDE TRANSPORT SYSTEM PERMEASE PROTEIN APPC"/>
    <property type="match status" value="1"/>
</dbReference>
<evidence type="ECO:0000256" key="3">
    <source>
        <dbReference type="ARBA" id="ARBA00022475"/>
    </source>
</evidence>
<dbReference type="InterPro" id="IPR050366">
    <property type="entry name" value="BP-dependent_transpt_permease"/>
</dbReference>
<dbReference type="OrthoDB" id="9812701at2"/>
<dbReference type="AlphaFoldDB" id="A0A1M4U9H6"/>
<evidence type="ECO:0000256" key="2">
    <source>
        <dbReference type="ARBA" id="ARBA00022448"/>
    </source>
</evidence>
<feature type="transmembrane region" description="Helical" evidence="7">
    <location>
        <begin position="56"/>
        <end position="78"/>
    </location>
</feature>
<feature type="transmembrane region" description="Helical" evidence="7">
    <location>
        <begin position="180"/>
        <end position="199"/>
    </location>
</feature>
<evidence type="ECO:0000256" key="7">
    <source>
        <dbReference type="RuleBase" id="RU363032"/>
    </source>
</evidence>
<dbReference type="Proteomes" id="UP000184295">
    <property type="component" value="Unassembled WGS sequence"/>
</dbReference>
<keyword evidence="6 7" id="KW-0472">Membrane</keyword>
<dbReference type="EMBL" id="FQUL01000009">
    <property type="protein sequence ID" value="SHE53286.1"/>
    <property type="molecule type" value="Genomic_DNA"/>
</dbReference>
<evidence type="ECO:0000256" key="4">
    <source>
        <dbReference type="ARBA" id="ARBA00022692"/>
    </source>
</evidence>
<dbReference type="GO" id="GO:0055085">
    <property type="term" value="P:transmembrane transport"/>
    <property type="evidence" value="ECO:0007669"/>
    <property type="project" value="InterPro"/>
</dbReference>
<dbReference type="InterPro" id="IPR025966">
    <property type="entry name" value="OppC_N"/>
</dbReference>
<keyword evidence="11" id="KW-1185">Reference proteome</keyword>
<feature type="domain" description="ABC transmembrane type-1" evidence="9">
    <location>
        <begin position="117"/>
        <end position="307"/>
    </location>
</feature>
<evidence type="ECO:0000256" key="5">
    <source>
        <dbReference type="ARBA" id="ARBA00022989"/>
    </source>
</evidence>
<reference evidence="11" key="1">
    <citation type="submission" date="2016-11" db="EMBL/GenBank/DDBJ databases">
        <authorList>
            <person name="Varghese N."/>
            <person name="Submissions S."/>
        </authorList>
    </citation>
    <scope>NUCLEOTIDE SEQUENCE [LARGE SCALE GENOMIC DNA]</scope>
    <source>
        <strain evidence="11">DSM 19514</strain>
    </source>
</reference>
<accession>A0A1M4U9H6</accession>
<feature type="region of interest" description="Disordered" evidence="8">
    <location>
        <begin position="1"/>
        <end position="21"/>
    </location>
</feature>
<dbReference type="SUPFAM" id="SSF161098">
    <property type="entry name" value="MetI-like"/>
    <property type="match status" value="1"/>
</dbReference>
<feature type="transmembrane region" description="Helical" evidence="7">
    <location>
        <begin position="123"/>
        <end position="149"/>
    </location>
</feature>
<feature type="transmembrane region" description="Helical" evidence="7">
    <location>
        <begin position="156"/>
        <end position="174"/>
    </location>
</feature>
<evidence type="ECO:0000313" key="11">
    <source>
        <dbReference type="Proteomes" id="UP000184295"/>
    </source>
</evidence>
<dbReference type="InterPro" id="IPR000515">
    <property type="entry name" value="MetI-like"/>
</dbReference>
<proteinExistence type="inferred from homology"/>
<comment type="subcellular location">
    <subcellularLocation>
        <location evidence="1 7">Cell membrane</location>
        <topology evidence="1 7">Multi-pass membrane protein</topology>
    </subcellularLocation>
</comment>
<sequence length="321" mass="34407">MEERETEGVEESPLNLGGGIGPFEPGITDPLDGGEVDDTVTSGWRLAVRSFAENKLAIVGLGILIFFVLFCYVGPHVYHSNQISGNVLNSDLPPGSGHPLGTDNNGYDELGRLMVGGQAALEIGFFAAIIATVIGSLYGAISGLIGGLLDGVMMRIVDVILSIPYLLIVLIVATRYSGTVLSLSLILGLFAWLVPARLIRGEVLSLRVRDFVSAAKVMGSGRTRLIFRHLLPNALSVVIVNITFQVADAIIAIALLGFLGFGLQYPHVDWGDMLSTANTALGNGYWWLVYPVGISLILVVMACNFIGNALRDSVDVRLRRR</sequence>
<dbReference type="Gene3D" id="1.10.3720.10">
    <property type="entry name" value="MetI-like"/>
    <property type="match status" value="1"/>
</dbReference>
<keyword evidence="4 7" id="KW-0812">Transmembrane</keyword>
<feature type="transmembrane region" description="Helical" evidence="7">
    <location>
        <begin position="285"/>
        <end position="310"/>
    </location>
</feature>
<dbReference type="Pfam" id="PF00528">
    <property type="entry name" value="BPD_transp_1"/>
    <property type="match status" value="1"/>
</dbReference>
<dbReference type="InterPro" id="IPR035906">
    <property type="entry name" value="MetI-like_sf"/>
</dbReference>
<comment type="similarity">
    <text evidence="7">Belongs to the binding-protein-dependent transport system permease family.</text>
</comment>
<evidence type="ECO:0000256" key="1">
    <source>
        <dbReference type="ARBA" id="ARBA00004651"/>
    </source>
</evidence>
<dbReference type="RefSeq" id="WP_084660186.1">
    <property type="nucleotide sequence ID" value="NZ_FQUL01000009.1"/>
</dbReference>
<organism evidence="10 11">
    <name type="scientific">Ferrithrix thermotolerans DSM 19514</name>
    <dbReference type="NCBI Taxonomy" id="1121881"/>
    <lineage>
        <taxon>Bacteria</taxon>
        <taxon>Bacillati</taxon>
        <taxon>Actinomycetota</taxon>
        <taxon>Acidimicrobiia</taxon>
        <taxon>Acidimicrobiales</taxon>
        <taxon>Acidimicrobiaceae</taxon>
        <taxon>Ferrithrix</taxon>
    </lineage>
</organism>
<dbReference type="PROSITE" id="PS50928">
    <property type="entry name" value="ABC_TM1"/>
    <property type="match status" value="1"/>
</dbReference>
<keyword evidence="2 7" id="KW-0813">Transport</keyword>
<gene>
    <name evidence="10" type="ORF">SAMN02745225_00883</name>
</gene>
<dbReference type="CDD" id="cd06261">
    <property type="entry name" value="TM_PBP2"/>
    <property type="match status" value="1"/>
</dbReference>
<evidence type="ECO:0000256" key="8">
    <source>
        <dbReference type="SAM" id="MobiDB-lite"/>
    </source>
</evidence>
<dbReference type="GO" id="GO:0005886">
    <property type="term" value="C:plasma membrane"/>
    <property type="evidence" value="ECO:0007669"/>
    <property type="project" value="UniProtKB-SubCell"/>
</dbReference>
<evidence type="ECO:0000256" key="6">
    <source>
        <dbReference type="ARBA" id="ARBA00023136"/>
    </source>
</evidence>
<dbReference type="STRING" id="1121881.SAMN02745225_00883"/>
<keyword evidence="5 7" id="KW-1133">Transmembrane helix</keyword>
<protein>
    <submittedName>
        <fullName evidence="10">Peptide/nickel transport system permease protein</fullName>
    </submittedName>
</protein>
<feature type="transmembrane region" description="Helical" evidence="7">
    <location>
        <begin position="234"/>
        <end position="265"/>
    </location>
</feature>
<evidence type="ECO:0000259" key="9">
    <source>
        <dbReference type="PROSITE" id="PS50928"/>
    </source>
</evidence>
<name>A0A1M4U9H6_9ACTN</name>
<dbReference type="PANTHER" id="PTHR43386:SF1">
    <property type="entry name" value="D,D-DIPEPTIDE TRANSPORT SYSTEM PERMEASE PROTEIN DDPC-RELATED"/>
    <property type="match status" value="1"/>
</dbReference>